<organism evidence="4 5">
    <name type="scientific">Oceanococcus atlanticus</name>
    <dbReference type="NCBI Taxonomy" id="1317117"/>
    <lineage>
        <taxon>Bacteria</taxon>
        <taxon>Pseudomonadati</taxon>
        <taxon>Pseudomonadota</taxon>
        <taxon>Gammaproteobacteria</taxon>
        <taxon>Chromatiales</taxon>
        <taxon>Oceanococcaceae</taxon>
        <taxon>Oceanococcus</taxon>
    </lineage>
</organism>
<comment type="similarity">
    <text evidence="1 2">Belongs to the anti-sigma-factor antagonist family.</text>
</comment>
<evidence type="ECO:0000259" key="3">
    <source>
        <dbReference type="PROSITE" id="PS50801"/>
    </source>
</evidence>
<evidence type="ECO:0000313" key="4">
    <source>
        <dbReference type="EMBL" id="ORE86368.1"/>
    </source>
</evidence>
<dbReference type="NCBIfam" id="TIGR00377">
    <property type="entry name" value="ant_ant_sig"/>
    <property type="match status" value="1"/>
</dbReference>
<dbReference type="AlphaFoldDB" id="A0A1Y1SCK7"/>
<evidence type="ECO:0000256" key="2">
    <source>
        <dbReference type="RuleBase" id="RU003749"/>
    </source>
</evidence>
<reference evidence="4 5" key="1">
    <citation type="submission" date="2013-04" db="EMBL/GenBank/DDBJ databases">
        <title>Oceanococcus atlanticus 22II-S10r2 Genome Sequencing.</title>
        <authorList>
            <person name="Lai Q."/>
            <person name="Li G."/>
            <person name="Shao Z."/>
        </authorList>
    </citation>
    <scope>NUCLEOTIDE SEQUENCE [LARGE SCALE GENOMIC DNA]</scope>
    <source>
        <strain evidence="4 5">22II-S10r2</strain>
    </source>
</reference>
<dbReference type="InterPro" id="IPR003658">
    <property type="entry name" value="Anti-sigma_ant"/>
</dbReference>
<dbReference type="SUPFAM" id="SSF52091">
    <property type="entry name" value="SpoIIaa-like"/>
    <property type="match status" value="1"/>
</dbReference>
<dbReference type="EMBL" id="AQQV01000003">
    <property type="protein sequence ID" value="ORE86368.1"/>
    <property type="molecule type" value="Genomic_DNA"/>
</dbReference>
<gene>
    <name evidence="4" type="ORF">ATO7_13763</name>
</gene>
<dbReference type="STRING" id="1317117.ATO7_13763"/>
<dbReference type="GO" id="GO:0043856">
    <property type="term" value="F:anti-sigma factor antagonist activity"/>
    <property type="evidence" value="ECO:0007669"/>
    <property type="project" value="InterPro"/>
</dbReference>
<evidence type="ECO:0000313" key="5">
    <source>
        <dbReference type="Proteomes" id="UP000192342"/>
    </source>
</evidence>
<accession>A0A1Y1SCK7</accession>
<dbReference type="OrthoDB" id="5297990at2"/>
<dbReference type="PROSITE" id="PS50801">
    <property type="entry name" value="STAS"/>
    <property type="match status" value="1"/>
</dbReference>
<dbReference type="InterPro" id="IPR036513">
    <property type="entry name" value="STAS_dom_sf"/>
</dbReference>
<name>A0A1Y1SCK7_9GAMM</name>
<dbReference type="InterPro" id="IPR002645">
    <property type="entry name" value="STAS_dom"/>
</dbReference>
<keyword evidence="5" id="KW-1185">Reference proteome</keyword>
<evidence type="ECO:0000256" key="1">
    <source>
        <dbReference type="ARBA" id="ARBA00009013"/>
    </source>
</evidence>
<dbReference type="CDD" id="cd07043">
    <property type="entry name" value="STAS_anti-anti-sigma_factors"/>
    <property type="match status" value="1"/>
</dbReference>
<feature type="domain" description="STAS" evidence="3">
    <location>
        <begin position="1"/>
        <end position="110"/>
    </location>
</feature>
<dbReference type="Proteomes" id="UP000192342">
    <property type="component" value="Unassembled WGS sequence"/>
</dbReference>
<proteinExistence type="inferred from homology"/>
<comment type="caution">
    <text evidence="4">The sequence shown here is derived from an EMBL/GenBank/DDBJ whole genome shotgun (WGS) entry which is preliminary data.</text>
</comment>
<sequence length="112" mass="12076">MEIHSETVNGIFVVYPQGPLDADAAPRLTEISARMAAHDGQCSAIALADVSFVDSTGIGALVSIHKQLKAFDKTVCFVGAKGQPADMLSFLRIDQVIPTYPSLDDMRRERGL</sequence>
<dbReference type="PANTHER" id="PTHR33495:SF2">
    <property type="entry name" value="ANTI-SIGMA FACTOR ANTAGONIST TM_1081-RELATED"/>
    <property type="match status" value="1"/>
</dbReference>
<dbReference type="RefSeq" id="WP_083562665.1">
    <property type="nucleotide sequence ID" value="NZ_AQQV01000003.1"/>
</dbReference>
<dbReference type="PANTHER" id="PTHR33495">
    <property type="entry name" value="ANTI-SIGMA FACTOR ANTAGONIST TM_1081-RELATED-RELATED"/>
    <property type="match status" value="1"/>
</dbReference>
<protein>
    <recommendedName>
        <fullName evidence="2">Anti-sigma factor antagonist</fullName>
    </recommendedName>
</protein>
<dbReference type="Gene3D" id="3.30.750.24">
    <property type="entry name" value="STAS domain"/>
    <property type="match status" value="1"/>
</dbReference>
<dbReference type="Pfam" id="PF01740">
    <property type="entry name" value="STAS"/>
    <property type="match status" value="1"/>
</dbReference>